<proteinExistence type="predicted"/>
<dbReference type="EMBL" id="QGDT01000004">
    <property type="protein sequence ID" value="PWJ58504.1"/>
    <property type="molecule type" value="Genomic_DNA"/>
</dbReference>
<evidence type="ECO:0000256" key="1">
    <source>
        <dbReference type="ARBA" id="ARBA00022679"/>
    </source>
</evidence>
<dbReference type="GO" id="GO:0008897">
    <property type="term" value="F:holo-[acyl-carrier-protein] synthase activity"/>
    <property type="evidence" value="ECO:0007669"/>
    <property type="project" value="InterPro"/>
</dbReference>
<dbReference type="InterPro" id="IPR008278">
    <property type="entry name" value="4-PPantetheinyl_Trfase_dom"/>
</dbReference>
<dbReference type="GO" id="GO:0000287">
    <property type="term" value="F:magnesium ion binding"/>
    <property type="evidence" value="ECO:0007669"/>
    <property type="project" value="InterPro"/>
</dbReference>
<evidence type="ECO:0000313" key="3">
    <source>
        <dbReference type="EMBL" id="PWJ58504.1"/>
    </source>
</evidence>
<dbReference type="Proteomes" id="UP000245880">
    <property type="component" value="Unassembled WGS sequence"/>
</dbReference>
<reference evidence="3 4" key="1">
    <citation type="submission" date="2018-03" db="EMBL/GenBank/DDBJ databases">
        <title>Genomic Encyclopedia of Archaeal and Bacterial Type Strains, Phase II (KMG-II): from individual species to whole genera.</title>
        <authorList>
            <person name="Goeker M."/>
        </authorList>
    </citation>
    <scope>NUCLEOTIDE SEQUENCE [LARGE SCALE GENOMIC DNA]</scope>
    <source>
        <strain evidence="3 4">DSM 100346</strain>
    </source>
</reference>
<evidence type="ECO:0000259" key="2">
    <source>
        <dbReference type="Pfam" id="PF01648"/>
    </source>
</evidence>
<feature type="domain" description="4'-phosphopantetheinyl transferase" evidence="2">
    <location>
        <begin position="105"/>
        <end position="206"/>
    </location>
</feature>
<protein>
    <submittedName>
        <fullName evidence="3">Phosphopantetheinyl transferase</fullName>
    </submittedName>
</protein>
<name>A0A316AN16_9BACT</name>
<dbReference type="Pfam" id="PF01648">
    <property type="entry name" value="ACPS"/>
    <property type="match status" value="1"/>
</dbReference>
<dbReference type="SUPFAM" id="SSF56214">
    <property type="entry name" value="4'-phosphopantetheinyl transferase"/>
    <property type="match status" value="2"/>
</dbReference>
<gene>
    <name evidence="3" type="ORF">CLV98_104364</name>
</gene>
<evidence type="ECO:0000313" key="4">
    <source>
        <dbReference type="Proteomes" id="UP000245880"/>
    </source>
</evidence>
<accession>A0A316AN16</accession>
<organism evidence="3 4">
    <name type="scientific">Dyadobacter jejuensis</name>
    <dbReference type="NCBI Taxonomy" id="1082580"/>
    <lineage>
        <taxon>Bacteria</taxon>
        <taxon>Pseudomonadati</taxon>
        <taxon>Bacteroidota</taxon>
        <taxon>Cytophagia</taxon>
        <taxon>Cytophagales</taxon>
        <taxon>Spirosomataceae</taxon>
        <taxon>Dyadobacter</taxon>
    </lineage>
</organism>
<dbReference type="InterPro" id="IPR037143">
    <property type="entry name" value="4-PPantetheinyl_Trfase_dom_sf"/>
</dbReference>
<keyword evidence="1 3" id="KW-0808">Transferase</keyword>
<dbReference type="OrthoDB" id="1190494at2"/>
<dbReference type="Gene3D" id="3.90.470.20">
    <property type="entry name" value="4'-phosphopantetheinyl transferase domain"/>
    <property type="match status" value="2"/>
</dbReference>
<dbReference type="RefSeq" id="WP_146202259.1">
    <property type="nucleotide sequence ID" value="NZ_QGDT01000004.1"/>
</dbReference>
<keyword evidence="4" id="KW-1185">Reference proteome</keyword>
<dbReference type="AlphaFoldDB" id="A0A316AN16"/>
<comment type="caution">
    <text evidence="3">The sequence shown here is derived from an EMBL/GenBank/DDBJ whole genome shotgun (WGS) entry which is preliminary data.</text>
</comment>
<sequence length="209" mass="23982">MAVTFIKKLGNTSLLGCWEIEESLSQLKEGLSQDALAGYMDSNKWSEKRQLEWLSVRQLLSQMTAMPETILYDQHGRPYLASDRYHISISHSAHKAVVLLGKTRPVGVDVQIMKTNTIRGSHYFINDQERTWLGPKDAISHHVIWSAKETIFKFYGQAELSILSQIEICPFQPEQFGLLSAYIHDSIHKTKLHIHYEVMGEYVLTYILS</sequence>